<dbReference type="Gene3D" id="2.30.30.100">
    <property type="match status" value="1"/>
</dbReference>
<dbReference type="PROSITE" id="PS52001">
    <property type="entry name" value="AD"/>
    <property type="match status" value="1"/>
</dbReference>
<dbReference type="EMBL" id="JH992995">
    <property type="protein sequence ID" value="EKX46180.1"/>
    <property type="molecule type" value="Genomic_DNA"/>
</dbReference>
<reference evidence="4" key="2">
    <citation type="submission" date="2012-11" db="EMBL/GenBank/DDBJ databases">
        <authorList>
            <person name="Kuo A."/>
            <person name="Curtis B.A."/>
            <person name="Tanifuji G."/>
            <person name="Burki F."/>
            <person name="Gruber A."/>
            <person name="Irimia M."/>
            <person name="Maruyama S."/>
            <person name="Arias M.C."/>
            <person name="Ball S.G."/>
            <person name="Gile G.H."/>
            <person name="Hirakawa Y."/>
            <person name="Hopkins J.F."/>
            <person name="Rensing S.A."/>
            <person name="Schmutz J."/>
            <person name="Symeonidi A."/>
            <person name="Elias M."/>
            <person name="Eveleigh R.J."/>
            <person name="Herman E.K."/>
            <person name="Klute M.J."/>
            <person name="Nakayama T."/>
            <person name="Obornik M."/>
            <person name="Reyes-Prieto A."/>
            <person name="Armbrust E.V."/>
            <person name="Aves S.J."/>
            <person name="Beiko R.G."/>
            <person name="Coutinho P."/>
            <person name="Dacks J.B."/>
            <person name="Durnford D.G."/>
            <person name="Fast N.M."/>
            <person name="Green B.R."/>
            <person name="Grisdale C."/>
            <person name="Hempe F."/>
            <person name="Henrissat B."/>
            <person name="Hoppner M.P."/>
            <person name="Ishida K.-I."/>
            <person name="Kim E."/>
            <person name="Koreny L."/>
            <person name="Kroth P.G."/>
            <person name="Liu Y."/>
            <person name="Malik S.-B."/>
            <person name="Maier U.G."/>
            <person name="McRose D."/>
            <person name="Mock T."/>
            <person name="Neilson J.A."/>
            <person name="Onodera N.T."/>
            <person name="Poole A.M."/>
            <person name="Pritham E.J."/>
            <person name="Richards T.A."/>
            <person name="Rocap G."/>
            <person name="Roy S.W."/>
            <person name="Sarai C."/>
            <person name="Schaack S."/>
            <person name="Shirato S."/>
            <person name="Slamovits C.H."/>
            <person name="Spencer D.F."/>
            <person name="Suzuki S."/>
            <person name="Worden A.Z."/>
            <person name="Zauner S."/>
            <person name="Barry K."/>
            <person name="Bell C."/>
            <person name="Bharti A.K."/>
            <person name="Crow J.A."/>
            <person name="Grimwood J."/>
            <person name="Kramer R."/>
            <person name="Lindquist E."/>
            <person name="Lucas S."/>
            <person name="Salamov A."/>
            <person name="McFadden G.I."/>
            <person name="Lane C.E."/>
            <person name="Keeling P.J."/>
            <person name="Gray M.W."/>
            <person name="Grigoriev I.V."/>
            <person name="Archibald J.M."/>
        </authorList>
    </citation>
    <scope>NUCLEOTIDE SEQUENCE</scope>
    <source>
        <strain evidence="4">CCMP2712</strain>
    </source>
</reference>
<reference evidence="3" key="3">
    <citation type="submission" date="2015-06" db="UniProtKB">
        <authorList>
            <consortium name="EnsemblProtists"/>
        </authorList>
    </citation>
    <scope>IDENTIFICATION</scope>
</reference>
<dbReference type="InterPro" id="IPR009422">
    <property type="entry name" value="Gemin6"/>
</dbReference>
<dbReference type="HOGENOM" id="CLU_1596412_0_0_1"/>
<organism evidence="2">
    <name type="scientific">Guillardia theta (strain CCMP2712)</name>
    <name type="common">Cryptophyte</name>
    <dbReference type="NCBI Taxonomy" id="905079"/>
    <lineage>
        <taxon>Eukaryota</taxon>
        <taxon>Cryptophyceae</taxon>
        <taxon>Pyrenomonadales</taxon>
        <taxon>Geminigeraceae</taxon>
        <taxon>Guillardia</taxon>
    </lineage>
</organism>
<accession>L1JDJ0</accession>
<dbReference type="EnsemblProtists" id="EKX46180">
    <property type="protein sequence ID" value="EKX46180"/>
    <property type="gene ID" value="GUITHDRAFT_107797"/>
</dbReference>
<dbReference type="KEGG" id="gtt:GUITHDRAFT_107797"/>
<dbReference type="GeneID" id="17303038"/>
<sequence>MTPGMEELLMERVGKGVEVELVDKTRRRGFVYTVDPISHNTVMLTKPEGGAGEAGNWGASMLFNGAVKSVADAPIVEIDFASMEQDHPLTRRDRVPAEEHDPAKVAERLESVKDRLSAHRVSFTVQEGTIVILDGVARLPAPYSKHDIVCQNPVVLERMRRTIFHD</sequence>
<keyword evidence="4" id="KW-1185">Reference proteome</keyword>
<dbReference type="GO" id="GO:0000245">
    <property type="term" value="P:spliceosomal complex assembly"/>
    <property type="evidence" value="ECO:0007669"/>
    <property type="project" value="InterPro"/>
</dbReference>
<protein>
    <recommendedName>
        <fullName evidence="1">AD domain-containing protein</fullName>
    </recommendedName>
</protein>
<proteinExistence type="predicted"/>
<dbReference type="GO" id="GO:0005634">
    <property type="term" value="C:nucleus"/>
    <property type="evidence" value="ECO:0007669"/>
    <property type="project" value="InterPro"/>
</dbReference>
<dbReference type="PANTHER" id="PTHR14710:SF2">
    <property type="entry name" value="GEM-ASSOCIATED PROTEIN 6"/>
    <property type="match status" value="1"/>
</dbReference>
<dbReference type="PaxDb" id="55529-EKX46180"/>
<dbReference type="GO" id="GO:0032797">
    <property type="term" value="C:SMN complex"/>
    <property type="evidence" value="ECO:0007669"/>
    <property type="project" value="TreeGrafter"/>
</dbReference>
<evidence type="ECO:0000313" key="4">
    <source>
        <dbReference type="Proteomes" id="UP000011087"/>
    </source>
</evidence>
<evidence type="ECO:0000313" key="2">
    <source>
        <dbReference type="EMBL" id="EKX46180.1"/>
    </source>
</evidence>
<dbReference type="RefSeq" id="XP_005833160.1">
    <property type="nucleotide sequence ID" value="XM_005833103.1"/>
</dbReference>
<gene>
    <name evidence="2" type="ORF">GUITHDRAFT_107797</name>
</gene>
<feature type="domain" description="AD" evidence="1">
    <location>
        <begin position="74"/>
        <end position="166"/>
    </location>
</feature>
<name>L1JDJ0_GUITC</name>
<dbReference type="Proteomes" id="UP000011087">
    <property type="component" value="Unassembled WGS sequence"/>
</dbReference>
<dbReference type="GO" id="GO:0000387">
    <property type="term" value="P:spliceosomal snRNP assembly"/>
    <property type="evidence" value="ECO:0007669"/>
    <property type="project" value="TreeGrafter"/>
</dbReference>
<evidence type="ECO:0000313" key="3">
    <source>
        <dbReference type="EnsemblProtists" id="EKX46180"/>
    </source>
</evidence>
<evidence type="ECO:0000259" key="1">
    <source>
        <dbReference type="PROSITE" id="PS52001"/>
    </source>
</evidence>
<dbReference type="OrthoDB" id="77463at2759"/>
<dbReference type="InterPro" id="IPR047574">
    <property type="entry name" value="AD"/>
</dbReference>
<dbReference type="PANTHER" id="PTHR14710">
    <property type="entry name" value="GEM-ASSOCIATED PROTEIN 6"/>
    <property type="match status" value="1"/>
</dbReference>
<dbReference type="AlphaFoldDB" id="L1JDJ0"/>
<reference evidence="2 4" key="1">
    <citation type="journal article" date="2012" name="Nature">
        <title>Algal genomes reveal evolutionary mosaicism and the fate of nucleomorphs.</title>
        <authorList>
            <consortium name="DOE Joint Genome Institute"/>
            <person name="Curtis B.A."/>
            <person name="Tanifuji G."/>
            <person name="Burki F."/>
            <person name="Gruber A."/>
            <person name="Irimia M."/>
            <person name="Maruyama S."/>
            <person name="Arias M.C."/>
            <person name="Ball S.G."/>
            <person name="Gile G.H."/>
            <person name="Hirakawa Y."/>
            <person name="Hopkins J.F."/>
            <person name="Kuo A."/>
            <person name="Rensing S.A."/>
            <person name="Schmutz J."/>
            <person name="Symeonidi A."/>
            <person name="Elias M."/>
            <person name="Eveleigh R.J."/>
            <person name="Herman E.K."/>
            <person name="Klute M.J."/>
            <person name="Nakayama T."/>
            <person name="Obornik M."/>
            <person name="Reyes-Prieto A."/>
            <person name="Armbrust E.V."/>
            <person name="Aves S.J."/>
            <person name="Beiko R.G."/>
            <person name="Coutinho P."/>
            <person name="Dacks J.B."/>
            <person name="Durnford D.G."/>
            <person name="Fast N.M."/>
            <person name="Green B.R."/>
            <person name="Grisdale C.J."/>
            <person name="Hempel F."/>
            <person name="Henrissat B."/>
            <person name="Hoppner M.P."/>
            <person name="Ishida K."/>
            <person name="Kim E."/>
            <person name="Koreny L."/>
            <person name="Kroth P.G."/>
            <person name="Liu Y."/>
            <person name="Malik S.B."/>
            <person name="Maier U.G."/>
            <person name="McRose D."/>
            <person name="Mock T."/>
            <person name="Neilson J.A."/>
            <person name="Onodera N.T."/>
            <person name="Poole A.M."/>
            <person name="Pritham E.J."/>
            <person name="Richards T.A."/>
            <person name="Rocap G."/>
            <person name="Roy S.W."/>
            <person name="Sarai C."/>
            <person name="Schaack S."/>
            <person name="Shirato S."/>
            <person name="Slamovits C.H."/>
            <person name="Spencer D.F."/>
            <person name="Suzuki S."/>
            <person name="Worden A.Z."/>
            <person name="Zauner S."/>
            <person name="Barry K."/>
            <person name="Bell C."/>
            <person name="Bharti A.K."/>
            <person name="Crow J.A."/>
            <person name="Grimwood J."/>
            <person name="Kramer R."/>
            <person name="Lindquist E."/>
            <person name="Lucas S."/>
            <person name="Salamov A."/>
            <person name="McFadden G.I."/>
            <person name="Lane C.E."/>
            <person name="Keeling P.J."/>
            <person name="Gray M.W."/>
            <person name="Grigoriev I.V."/>
            <person name="Archibald J.M."/>
        </authorList>
    </citation>
    <scope>NUCLEOTIDE SEQUENCE</scope>
    <source>
        <strain evidence="2 4">CCMP2712</strain>
    </source>
</reference>